<feature type="transmembrane region" description="Helical" evidence="2">
    <location>
        <begin position="168"/>
        <end position="185"/>
    </location>
</feature>
<evidence type="ECO:0000313" key="4">
    <source>
        <dbReference type="Proteomes" id="UP000029628"/>
    </source>
</evidence>
<feature type="coiled-coil region" evidence="1">
    <location>
        <begin position="61"/>
        <end position="88"/>
    </location>
</feature>
<dbReference type="Proteomes" id="UP000029628">
    <property type="component" value="Unassembled WGS sequence"/>
</dbReference>
<keyword evidence="2" id="KW-0812">Transmembrane</keyword>
<keyword evidence="2" id="KW-0472">Membrane</keyword>
<proteinExistence type="predicted"/>
<keyword evidence="1" id="KW-0175">Coiled coil</keyword>
<dbReference type="AlphaFoldDB" id="A0A096AK24"/>
<organism evidence="3 4">
    <name type="scientific">Veillonella montpellierensis DNF00314</name>
    <dbReference type="NCBI Taxonomy" id="1401067"/>
    <lineage>
        <taxon>Bacteria</taxon>
        <taxon>Bacillati</taxon>
        <taxon>Bacillota</taxon>
        <taxon>Negativicutes</taxon>
        <taxon>Veillonellales</taxon>
        <taxon>Veillonellaceae</taxon>
        <taxon>Veillonella</taxon>
    </lineage>
</organism>
<dbReference type="RefSeq" id="WP_038152818.1">
    <property type="nucleotide sequence ID" value="NZ_JRNT01000022.1"/>
</dbReference>
<evidence type="ECO:0000313" key="3">
    <source>
        <dbReference type="EMBL" id="KGF46981.1"/>
    </source>
</evidence>
<gene>
    <name evidence="3" type="ORF">HMPREF0872_06325</name>
</gene>
<accession>A0A096AK24</accession>
<dbReference type="EMBL" id="JRNT01000022">
    <property type="protein sequence ID" value="KGF46981.1"/>
    <property type="molecule type" value="Genomic_DNA"/>
</dbReference>
<feature type="transmembrane region" description="Helical" evidence="2">
    <location>
        <begin position="140"/>
        <end position="162"/>
    </location>
</feature>
<dbReference type="eggNOG" id="ENOG5030AAW">
    <property type="taxonomic scope" value="Bacteria"/>
</dbReference>
<comment type="caution">
    <text evidence="3">The sequence shown here is derived from an EMBL/GenBank/DDBJ whole genome shotgun (WGS) entry which is preliminary data.</text>
</comment>
<keyword evidence="2" id="KW-1133">Transmembrane helix</keyword>
<evidence type="ECO:0000256" key="2">
    <source>
        <dbReference type="SAM" id="Phobius"/>
    </source>
</evidence>
<evidence type="ECO:0000256" key="1">
    <source>
        <dbReference type="SAM" id="Coils"/>
    </source>
</evidence>
<keyword evidence="4" id="KW-1185">Reference proteome</keyword>
<name>A0A096AK24_9FIRM</name>
<protein>
    <recommendedName>
        <fullName evidence="5">Sortase</fullName>
    </recommendedName>
</protein>
<sequence length="369" mass="40168">MAKKLSKFQMAQQKAEDAAKKTNQKINELGKHTSALYTSLTTIQSLFDRIRNVPEENMLKYEKLKAIRVNWKQQAEKIEMEYKKAEVKAAGQGAAGIGAGVAVVALGPTAAMGIATTFGVASTGTAISALSGAAATNAALAWLGGGALAAGGGGMAAGSAVLALAGPVGWAIAGVSVVASALMFFKTKSDKERLENVYTLISNREIKSYELAIVELSERIKRIVDEAGKLAEAIAKIETFGTDYAKMTEAQQYELGAYVNLMEASTMLLVNPILGLQPKYTEQDFDRLCSAESELFRHYFKAHKTMVISMANLLYKIELDDKDKKLLANSLKKNKDFLSSVQMTEKEFDADDITMIERALSHRYKFRTY</sequence>
<reference evidence="3 4" key="1">
    <citation type="submission" date="2014-07" db="EMBL/GenBank/DDBJ databases">
        <authorList>
            <person name="McCorrison J."/>
            <person name="Sanka R."/>
            <person name="Torralba M."/>
            <person name="Gillis M."/>
            <person name="Haft D.H."/>
            <person name="Methe B."/>
            <person name="Sutton G."/>
            <person name="Nelson K.E."/>
        </authorList>
    </citation>
    <scope>NUCLEOTIDE SEQUENCE [LARGE SCALE GENOMIC DNA]</scope>
    <source>
        <strain evidence="3 4">DNF00314</strain>
    </source>
</reference>
<evidence type="ECO:0008006" key="5">
    <source>
        <dbReference type="Google" id="ProtNLM"/>
    </source>
</evidence>